<dbReference type="EMBL" id="JAETYZ010000032">
    <property type="protein sequence ID" value="MBL6236387.1"/>
    <property type="molecule type" value="Genomic_DNA"/>
</dbReference>
<evidence type="ECO:0000313" key="2">
    <source>
        <dbReference type="EMBL" id="MBL6204518.1"/>
    </source>
</evidence>
<dbReference type="AlphaFoldDB" id="A0A0H0I0M6"/>
<evidence type="ECO:0000313" key="1">
    <source>
        <dbReference type="EMBL" id="EFF8955391.1"/>
    </source>
</evidence>
<dbReference type="RefSeq" id="WP_000550489.1">
    <property type="nucleotide sequence ID" value="NZ_BGBH01000017.1"/>
</dbReference>
<dbReference type="EMBL" id="JAETYU010000018">
    <property type="protein sequence ID" value="MBL6204518.1"/>
    <property type="molecule type" value="Genomic_DNA"/>
</dbReference>
<evidence type="ECO:0000313" key="3">
    <source>
        <dbReference type="EMBL" id="MBL6236387.1"/>
    </source>
</evidence>
<dbReference type="EMBL" id="AASRHK010000038">
    <property type="protein sequence ID" value="EFF8955391.1"/>
    <property type="molecule type" value="Genomic_DNA"/>
</dbReference>
<reference evidence="2 5" key="2">
    <citation type="submission" date="2021-01" db="EMBL/GenBank/DDBJ databases">
        <title>Genomes of Escherichia coli STEC strains from raw meat-based diets for companion animals.</title>
        <authorList>
            <person name="Stevens M.J.A."/>
            <person name="Stephan R."/>
        </authorList>
    </citation>
    <scope>NUCLEOTIDE SEQUENCE [LARGE SCALE GENOMIC DNA]</scope>
    <source>
        <strain evidence="2">ATC7-7</strain>
        <strain evidence="3 5">LSC1-58</strain>
    </source>
</reference>
<accession>A0A0H0I0M6</accession>
<organism evidence="1 4">
    <name type="scientific">Escherichia coli</name>
    <dbReference type="NCBI Taxonomy" id="562"/>
    <lineage>
        <taxon>Bacteria</taxon>
        <taxon>Pseudomonadati</taxon>
        <taxon>Pseudomonadota</taxon>
        <taxon>Gammaproteobacteria</taxon>
        <taxon>Enterobacterales</taxon>
        <taxon>Enterobacteriaceae</taxon>
        <taxon>Escherichia</taxon>
    </lineage>
</organism>
<reference evidence="1 4" key="1">
    <citation type="submission" date="2020-02" db="EMBL/GenBank/DDBJ databases">
        <authorList>
            <consortium name="PulseNet: The National Subtyping Network for Foodborne Disease Surveillance"/>
            <person name="Tarr C.L."/>
            <person name="Trees E."/>
            <person name="Katz L.S."/>
            <person name="Carleton-Romer H.A."/>
            <person name="Stroika S."/>
            <person name="Kucerova Z."/>
            <person name="Roache K.F."/>
            <person name="Sabol A.L."/>
            <person name="Besser J."/>
            <person name="Gerner-Smidt P."/>
        </authorList>
    </citation>
    <scope>NUCLEOTIDE SEQUENCE [LARGE SCALE GENOMIC DNA]</scope>
    <source>
        <strain evidence="1 4">PNUSAE005278</strain>
    </source>
</reference>
<dbReference type="Proteomes" id="UP000524010">
    <property type="component" value="Unassembled WGS sequence"/>
</dbReference>
<sequence>MHLNKEHQSMMGKRQTEEAVRDLEKLLGYRETKLLFLVPVIRQKVEEILEENGIPKEYMTDAMEYSLELVRITPDLTWLDEYQQQFEKGAETLLSAADKTEQKTEPSVFWNTVEAIARSKIFEFNNINHSGRDTHQSSHLEGVSMLLALLREQGECPQSTLNDTEQ</sequence>
<dbReference type="Proteomes" id="UP000615017">
    <property type="component" value="Unassembled WGS sequence"/>
</dbReference>
<name>A0A0H0I0M6_ECOLX</name>
<gene>
    <name evidence="1" type="ORF">BTB68_003386</name>
    <name evidence="3" type="ORF">JNA65_21125</name>
    <name evidence="2" type="ORF">JNA68_15090</name>
</gene>
<evidence type="ECO:0000313" key="4">
    <source>
        <dbReference type="Proteomes" id="UP000524010"/>
    </source>
</evidence>
<evidence type="ECO:0000313" key="5">
    <source>
        <dbReference type="Proteomes" id="UP000615017"/>
    </source>
</evidence>
<proteinExistence type="predicted"/>
<comment type="caution">
    <text evidence="1">The sequence shown here is derived from an EMBL/GenBank/DDBJ whole genome shotgun (WGS) entry which is preliminary data.</text>
</comment>
<protein>
    <submittedName>
        <fullName evidence="1">Uncharacterized protein</fullName>
    </submittedName>
</protein>
<dbReference type="Proteomes" id="UP000655659">
    <property type="component" value="Unassembled WGS sequence"/>
</dbReference>